<dbReference type="Proteomes" id="UP000187429">
    <property type="component" value="Unassembled WGS sequence"/>
</dbReference>
<dbReference type="OrthoDB" id="1433117at2759"/>
<name>A0A1R1X0T8_9FUNG</name>
<dbReference type="EMBL" id="LSSM01007444">
    <property type="protein sequence ID" value="OMJ08241.1"/>
    <property type="molecule type" value="Genomic_DNA"/>
</dbReference>
<evidence type="ECO:0000313" key="1">
    <source>
        <dbReference type="EMBL" id="OMJ08241.1"/>
    </source>
</evidence>
<organism evidence="1 2">
    <name type="scientific">Smittium culicis</name>
    <dbReference type="NCBI Taxonomy" id="133412"/>
    <lineage>
        <taxon>Eukaryota</taxon>
        <taxon>Fungi</taxon>
        <taxon>Fungi incertae sedis</taxon>
        <taxon>Zoopagomycota</taxon>
        <taxon>Kickxellomycotina</taxon>
        <taxon>Harpellomycetes</taxon>
        <taxon>Harpellales</taxon>
        <taxon>Legeriomycetaceae</taxon>
        <taxon>Smittium</taxon>
    </lineage>
</organism>
<reference evidence="2" key="1">
    <citation type="submission" date="2017-01" db="EMBL/GenBank/DDBJ databases">
        <authorList>
            <person name="Wang Y."/>
            <person name="White M."/>
            <person name="Kvist S."/>
            <person name="Moncalvo J.-M."/>
        </authorList>
    </citation>
    <scope>NUCLEOTIDE SEQUENCE [LARGE SCALE GENOMIC DNA]</scope>
    <source>
        <strain evidence="2">ID-206-W2</strain>
    </source>
</reference>
<proteinExistence type="predicted"/>
<sequence length="158" mass="18465">MRTSNNRTVGRTPAEMLYGMKLMTPEVWNSCQPNIIIEQDPVSHEPYYINNDILKEKMYQSAKEKEKKQEILEKKLPQRSLNRIAHPMYPINGGPFLVEEKLDYSAFRISDMQGREDTVNLDKIKKFNIGTYNKSKMQKCTTRTVYPKLFSNRVEPSA</sequence>
<gene>
    <name evidence="1" type="ORF">AYI69_g11146</name>
</gene>
<keyword evidence="2" id="KW-1185">Reference proteome</keyword>
<protein>
    <submittedName>
        <fullName evidence="1">Uncharacterized protein</fullName>
    </submittedName>
</protein>
<comment type="caution">
    <text evidence="1">The sequence shown here is derived from an EMBL/GenBank/DDBJ whole genome shotgun (WGS) entry which is preliminary data.</text>
</comment>
<dbReference type="AlphaFoldDB" id="A0A1R1X0T8"/>
<evidence type="ECO:0000313" key="2">
    <source>
        <dbReference type="Proteomes" id="UP000187429"/>
    </source>
</evidence>
<accession>A0A1R1X0T8</accession>